<protein>
    <submittedName>
        <fullName evidence="2">Uncharacterized protein</fullName>
    </submittedName>
</protein>
<feature type="transmembrane region" description="Helical" evidence="1">
    <location>
        <begin position="158"/>
        <end position="175"/>
    </location>
</feature>
<organism evidence="2 3">
    <name type="scientific">Candidatus Woesebacteria bacterium RIFCSPHIGHO2_12_FULL_41_24</name>
    <dbReference type="NCBI Taxonomy" id="1802510"/>
    <lineage>
        <taxon>Bacteria</taxon>
        <taxon>Candidatus Woeseibacteriota</taxon>
    </lineage>
</organism>
<sequence>MKKELLIHFGAAATYVLLITIFKGWFDLKYFELWVGAVIGTLLPDVDHLLYIYLRPHELTSQRVSRKLETLSVFEVLDLLAMTRSERSKLIFHAAPFQALMLILTFLVVTSSNSLLGMGLTVAFLLHLLVDQLLDLMSQKDLTNWFHQLPISLNNKEASLYWGAGVVLLVILTSLM</sequence>
<gene>
    <name evidence="2" type="ORF">A3E44_02730</name>
</gene>
<feature type="transmembrane region" description="Helical" evidence="1">
    <location>
        <begin position="5"/>
        <end position="25"/>
    </location>
</feature>
<feature type="transmembrane region" description="Helical" evidence="1">
    <location>
        <begin position="90"/>
        <end position="109"/>
    </location>
</feature>
<comment type="caution">
    <text evidence="2">The sequence shown here is derived from an EMBL/GenBank/DDBJ whole genome shotgun (WGS) entry which is preliminary data.</text>
</comment>
<dbReference type="Proteomes" id="UP000178603">
    <property type="component" value="Unassembled WGS sequence"/>
</dbReference>
<evidence type="ECO:0000256" key="1">
    <source>
        <dbReference type="SAM" id="Phobius"/>
    </source>
</evidence>
<evidence type="ECO:0000313" key="2">
    <source>
        <dbReference type="EMBL" id="OGM54095.1"/>
    </source>
</evidence>
<keyword evidence="1" id="KW-1133">Transmembrane helix</keyword>
<evidence type="ECO:0000313" key="3">
    <source>
        <dbReference type="Proteomes" id="UP000178603"/>
    </source>
</evidence>
<reference evidence="2 3" key="1">
    <citation type="journal article" date="2016" name="Nat. Commun.">
        <title>Thousands of microbial genomes shed light on interconnected biogeochemical processes in an aquifer system.</title>
        <authorList>
            <person name="Anantharaman K."/>
            <person name="Brown C.T."/>
            <person name="Hug L.A."/>
            <person name="Sharon I."/>
            <person name="Castelle C.J."/>
            <person name="Probst A.J."/>
            <person name="Thomas B.C."/>
            <person name="Singh A."/>
            <person name="Wilkins M.J."/>
            <person name="Karaoz U."/>
            <person name="Brodie E.L."/>
            <person name="Williams K.H."/>
            <person name="Hubbard S.S."/>
            <person name="Banfield J.F."/>
        </authorList>
    </citation>
    <scope>NUCLEOTIDE SEQUENCE [LARGE SCALE GENOMIC DNA]</scope>
</reference>
<keyword evidence="1" id="KW-0812">Transmembrane</keyword>
<dbReference type="EMBL" id="MGGW01000018">
    <property type="protein sequence ID" value="OGM54095.1"/>
    <property type="molecule type" value="Genomic_DNA"/>
</dbReference>
<feature type="transmembrane region" description="Helical" evidence="1">
    <location>
        <begin position="31"/>
        <end position="54"/>
    </location>
</feature>
<accession>A0A1F8ASC6</accession>
<keyword evidence="1" id="KW-0472">Membrane</keyword>
<dbReference type="AlphaFoldDB" id="A0A1F8ASC6"/>
<proteinExistence type="predicted"/>
<name>A0A1F8ASC6_9BACT</name>